<organism evidence="1 2">
    <name type="scientific">Klebsiella grimontii</name>
    <dbReference type="NCBI Taxonomy" id="2058152"/>
    <lineage>
        <taxon>Bacteria</taxon>
        <taxon>Pseudomonadati</taxon>
        <taxon>Pseudomonadota</taxon>
        <taxon>Gammaproteobacteria</taxon>
        <taxon>Enterobacterales</taxon>
        <taxon>Enterobacteriaceae</taxon>
        <taxon>Klebsiella/Raoultella group</taxon>
        <taxon>Klebsiella</taxon>
    </lineage>
</organism>
<dbReference type="AlphaFoldDB" id="A0A285AWP2"/>
<evidence type="ECO:0000313" key="1">
    <source>
        <dbReference type="EMBL" id="SNU33058.1"/>
    </source>
</evidence>
<reference evidence="2" key="1">
    <citation type="submission" date="2017-08" db="EMBL/GenBank/DDBJ databases">
        <authorList>
            <person name="Brisse S."/>
        </authorList>
    </citation>
    <scope>NUCLEOTIDE SEQUENCE [LARGE SCALE GENOMIC DNA]</scope>
    <source>
        <strain evidence="2">06D021</strain>
    </source>
</reference>
<gene>
    <name evidence="1" type="ORF">KOSB73_180009</name>
</gene>
<name>A0A285AWP2_9ENTR</name>
<proteinExistence type="predicted"/>
<dbReference type="Proteomes" id="UP000220639">
    <property type="component" value="Unassembled WGS sequence"/>
</dbReference>
<evidence type="ECO:0000313" key="2">
    <source>
        <dbReference type="Proteomes" id="UP000220639"/>
    </source>
</evidence>
<protein>
    <submittedName>
        <fullName evidence="1">Uncharacterized protein</fullName>
    </submittedName>
</protein>
<accession>A0A285AWP2</accession>
<dbReference type="EMBL" id="FZTC01000010">
    <property type="protein sequence ID" value="SNU33058.1"/>
    <property type="molecule type" value="Genomic_DNA"/>
</dbReference>
<sequence>MKISKVWAMSFLMLPVNLISSGNPHSQLVSPFGSILLTSFSLKNRRVSLILDQFVYAYRAR</sequence>